<dbReference type="PANTHER" id="PTHR30108">
    <property type="entry name" value="3-OCTAPRENYL-4-HYDROXYBENZOATE CARBOXY-LYASE-RELATED"/>
    <property type="match status" value="1"/>
</dbReference>
<accession>A0A399EEK9</accession>
<dbReference type="InterPro" id="IPR049381">
    <property type="entry name" value="UbiD-like_C"/>
</dbReference>
<dbReference type="Pfam" id="PF20695">
    <property type="entry name" value="UbiD_N"/>
    <property type="match status" value="1"/>
</dbReference>
<comment type="caution">
    <text evidence="5">The sequence shown here is derived from an EMBL/GenBank/DDBJ whole genome shotgun (WGS) entry which is preliminary data.</text>
</comment>
<dbReference type="GO" id="GO:0005829">
    <property type="term" value="C:cytosol"/>
    <property type="evidence" value="ECO:0007669"/>
    <property type="project" value="TreeGrafter"/>
</dbReference>
<dbReference type="EC" id="4.1.1.98" evidence="5"/>
<dbReference type="Pfam" id="PF20696">
    <property type="entry name" value="UbiD_C"/>
    <property type="match status" value="2"/>
</dbReference>
<comment type="similarity">
    <text evidence="1">Belongs to the UbiD family.</text>
</comment>
<dbReference type="EMBL" id="QXDL01000162">
    <property type="protein sequence ID" value="RIH81589.1"/>
    <property type="molecule type" value="Genomic_DNA"/>
</dbReference>
<proteinExistence type="inferred from homology"/>
<dbReference type="SUPFAM" id="SSF50475">
    <property type="entry name" value="FMN-binding split barrel"/>
    <property type="match status" value="1"/>
</dbReference>
<dbReference type="OrthoDB" id="9809841at2"/>
<sequence>MYRNLKAFIDDLERRGELVRVREEVSCELEITEIADRMVKTGGPALLFERVEGRDFPVFIGGYGSAERTARAMGVPSLDALGERVAKLMDLNPGKGGLKAVFSLLPKLGELKGFFPRRVSSAPVQEVVLRGEQVDLSRLPVLRCWPLDGGPFITLPLVITKDPETGELNLGMYRMQVLDRRSTAMHWQLHKVGRRHYDKAKKLGKRLEVAVALGGDPILTYAATAPVPPIPGVNEFNLAGFLRGAGVELAKGVTVDLPVPAEAEFVLEGYVDPAEEPVVEGPFGDHTGFYTLEDLYPRFHVTAVTHRKGAVYPATIVGRPPMEDAYLIEASERLFLPAAQLILPEVADYHMPPAGVAHNWVNVAIKKAYPGQAYKVANGMFGLGQMMFAKVMVVLDAGAELKPGFEALMEALKHAVPGRDTLVSRGPIDVLDHSSRSMGYGGKLILDGTRKLPEEGGEVPFTPRAHPSLPPLPGVRQKQWPGVWAATFAKTAAGQARALAEQLLATPQSAGIRLLLLTDDDTALDPDELLWAILNNIDPERDAWVLPGAEGPVLVLDGTRKLAEEGFERRWPPKIVMSPEVVRRVDERWEKLGLPPLPGRAPESVG</sequence>
<dbReference type="Pfam" id="PF01977">
    <property type="entry name" value="UbiD"/>
    <property type="match status" value="1"/>
</dbReference>
<evidence type="ECO:0000256" key="1">
    <source>
        <dbReference type="ARBA" id="ARBA00010021"/>
    </source>
</evidence>
<dbReference type="Gene3D" id="3.40.1670.10">
    <property type="entry name" value="UbiD C-terminal domain-like"/>
    <property type="match status" value="1"/>
</dbReference>
<dbReference type="Proteomes" id="UP000265715">
    <property type="component" value="Unassembled WGS sequence"/>
</dbReference>
<protein>
    <submittedName>
        <fullName evidence="5">3-octaprenyl-4-hydroxybenzoate carboxy-lyase</fullName>
        <ecNumber evidence="5">4.1.1.98</ecNumber>
    </submittedName>
</protein>
<dbReference type="NCBIfam" id="TIGR03701">
    <property type="entry name" value="mena_SCO4490"/>
    <property type="match status" value="1"/>
</dbReference>
<dbReference type="RefSeq" id="WP_119316023.1">
    <property type="nucleotide sequence ID" value="NZ_QXDL01000162.1"/>
</dbReference>
<keyword evidence="6" id="KW-1185">Reference proteome</keyword>
<feature type="domain" description="3-octaprenyl-4-hydroxybenzoate carboxy-lyase-like C-terminal" evidence="4">
    <location>
        <begin position="326"/>
        <end position="447"/>
    </location>
</feature>
<dbReference type="SUPFAM" id="SSF143968">
    <property type="entry name" value="UbiD C-terminal domain-like"/>
    <property type="match status" value="2"/>
</dbReference>
<dbReference type="AlphaFoldDB" id="A0A399EEK9"/>
<feature type="domain" description="3-octaprenyl-4-hydroxybenzoate carboxy-lyase-like N-terminal" evidence="3">
    <location>
        <begin position="9"/>
        <end position="84"/>
    </location>
</feature>
<dbReference type="InterPro" id="IPR002830">
    <property type="entry name" value="UbiD"/>
</dbReference>
<dbReference type="GO" id="GO:0006744">
    <property type="term" value="P:ubiquinone biosynthetic process"/>
    <property type="evidence" value="ECO:0007669"/>
    <property type="project" value="TreeGrafter"/>
</dbReference>
<evidence type="ECO:0000259" key="4">
    <source>
        <dbReference type="Pfam" id="PF20696"/>
    </source>
</evidence>
<evidence type="ECO:0000259" key="2">
    <source>
        <dbReference type="Pfam" id="PF01977"/>
    </source>
</evidence>
<dbReference type="InterPro" id="IPR048304">
    <property type="entry name" value="UbiD_Rift_dom"/>
</dbReference>
<dbReference type="InterPro" id="IPR022390">
    <property type="entry name" value="HBDC"/>
</dbReference>
<name>A0A399EEK9_9DEIN</name>
<gene>
    <name evidence="5" type="primary">ubiD</name>
    <name evidence="5" type="ORF">Mterra_03065</name>
</gene>
<reference evidence="5 6" key="1">
    <citation type="submission" date="2018-08" db="EMBL/GenBank/DDBJ databases">
        <title>Meiothermus terrae DSM 26712 genome sequencing project.</title>
        <authorList>
            <person name="Da Costa M.S."/>
            <person name="Albuquerque L."/>
            <person name="Raposo P."/>
            <person name="Froufe H.J.C."/>
            <person name="Barroso C.S."/>
            <person name="Egas C."/>
        </authorList>
    </citation>
    <scope>NUCLEOTIDE SEQUENCE [LARGE SCALE GENOMIC DNA]</scope>
    <source>
        <strain evidence="5 6">DSM 26712</strain>
    </source>
</reference>
<dbReference type="GO" id="GO:0008694">
    <property type="term" value="F:4-hydroxy-3-polyprenylbenzoate decarboxylase activity"/>
    <property type="evidence" value="ECO:0007669"/>
    <property type="project" value="UniProtKB-EC"/>
</dbReference>
<feature type="domain" description="3-octaprenyl-4-hydroxybenzoate carboxy-lyase-like C-terminal" evidence="4">
    <location>
        <begin position="485"/>
        <end position="554"/>
    </location>
</feature>
<dbReference type="PANTHER" id="PTHR30108:SF17">
    <property type="entry name" value="FERULIC ACID DECARBOXYLASE 1"/>
    <property type="match status" value="1"/>
</dbReference>
<keyword evidence="5" id="KW-0456">Lyase</keyword>
<evidence type="ECO:0000259" key="3">
    <source>
        <dbReference type="Pfam" id="PF20695"/>
    </source>
</evidence>
<evidence type="ECO:0000313" key="6">
    <source>
        <dbReference type="Proteomes" id="UP000265715"/>
    </source>
</evidence>
<dbReference type="Gene3D" id="1.20.5.570">
    <property type="entry name" value="Single helix bin"/>
    <property type="match status" value="1"/>
</dbReference>
<dbReference type="InterPro" id="IPR049383">
    <property type="entry name" value="UbiD-like_N"/>
</dbReference>
<evidence type="ECO:0000313" key="5">
    <source>
        <dbReference type="EMBL" id="RIH81589.1"/>
    </source>
</evidence>
<feature type="domain" description="3-octaprenyl-4-hydroxybenzoate carboxy-lyase-like Rift-related" evidence="2">
    <location>
        <begin position="119"/>
        <end position="320"/>
    </location>
</feature>
<dbReference type="NCBIfam" id="TIGR00148">
    <property type="entry name" value="UbiD family decarboxylase"/>
    <property type="match status" value="1"/>
</dbReference>
<organism evidence="5 6">
    <name type="scientific">Calidithermus terrae</name>
    <dbReference type="NCBI Taxonomy" id="1408545"/>
    <lineage>
        <taxon>Bacteria</taxon>
        <taxon>Thermotogati</taxon>
        <taxon>Deinococcota</taxon>
        <taxon>Deinococci</taxon>
        <taxon>Thermales</taxon>
        <taxon>Thermaceae</taxon>
        <taxon>Calidithermus</taxon>
    </lineage>
</organism>